<dbReference type="InParanoid" id="A0A1Y2LL12"/>
<dbReference type="AlphaFoldDB" id="A0A1Y2LL12"/>
<keyword evidence="3" id="KW-1185">Reference proteome</keyword>
<organism evidence="2 3">
    <name type="scientific">Epicoccum nigrum</name>
    <name type="common">Soil fungus</name>
    <name type="synonym">Epicoccum purpurascens</name>
    <dbReference type="NCBI Taxonomy" id="105696"/>
    <lineage>
        <taxon>Eukaryota</taxon>
        <taxon>Fungi</taxon>
        <taxon>Dikarya</taxon>
        <taxon>Ascomycota</taxon>
        <taxon>Pezizomycotina</taxon>
        <taxon>Dothideomycetes</taxon>
        <taxon>Pleosporomycetidae</taxon>
        <taxon>Pleosporales</taxon>
        <taxon>Pleosporineae</taxon>
        <taxon>Didymellaceae</taxon>
        <taxon>Epicoccum</taxon>
    </lineage>
</organism>
<evidence type="ECO:0000313" key="2">
    <source>
        <dbReference type="EMBL" id="OSS44616.1"/>
    </source>
</evidence>
<accession>A0A1Y2LL12</accession>
<protein>
    <submittedName>
        <fullName evidence="2">Uncharacterized protein</fullName>
    </submittedName>
</protein>
<dbReference type="EMBL" id="KZ107856">
    <property type="protein sequence ID" value="OSS44616.1"/>
    <property type="molecule type" value="Genomic_DNA"/>
</dbReference>
<sequence>MIKLFSKRILAISCLALTTAAHPLTPATPIHTTPKLDDRCTFVLWHRQQDAASYIQLNTILDHANDITIDIASQRLASSYNSYTRIDEEHAFAVTGLLDDSSLTISQFGQEELAFEAGTLRWTSRDAYGKEDSSAIVWCNDSVWEGNGRRRERRLDCAFPCEKITDEEMEVGYGIGQNGGWKEAVLME</sequence>
<gene>
    <name evidence="2" type="ORF">B5807_10700</name>
</gene>
<dbReference type="Proteomes" id="UP000193240">
    <property type="component" value="Unassembled WGS sequence"/>
</dbReference>
<evidence type="ECO:0000313" key="3">
    <source>
        <dbReference type="Proteomes" id="UP000193240"/>
    </source>
</evidence>
<reference evidence="2 3" key="1">
    <citation type="journal article" date="2017" name="Genome Announc.">
        <title>Genome sequence of the saprophytic ascomycete Epicoccum nigrum ICMP 19927 strain isolated from New Zealand.</title>
        <authorList>
            <person name="Fokin M."/>
            <person name="Fleetwood D."/>
            <person name="Weir B.S."/>
            <person name="Villas-Boas S.G."/>
        </authorList>
    </citation>
    <scope>NUCLEOTIDE SEQUENCE [LARGE SCALE GENOMIC DNA]</scope>
    <source>
        <strain evidence="2 3">ICMP 19927</strain>
    </source>
</reference>
<feature type="signal peptide" evidence="1">
    <location>
        <begin position="1"/>
        <end position="21"/>
    </location>
</feature>
<keyword evidence="1" id="KW-0732">Signal</keyword>
<dbReference type="OMA" id="HANNIVI"/>
<feature type="chain" id="PRO_5012372812" evidence="1">
    <location>
        <begin position="22"/>
        <end position="188"/>
    </location>
</feature>
<evidence type="ECO:0000256" key="1">
    <source>
        <dbReference type="SAM" id="SignalP"/>
    </source>
</evidence>
<proteinExistence type="predicted"/>
<name>A0A1Y2LL12_EPING</name>